<evidence type="ECO:0000256" key="1">
    <source>
        <dbReference type="ARBA" id="ARBA00008455"/>
    </source>
</evidence>
<evidence type="ECO:0000256" key="2">
    <source>
        <dbReference type="ARBA" id="ARBA00022670"/>
    </source>
</evidence>
<keyword evidence="2" id="KW-0645">Protease</keyword>
<keyword evidence="7" id="KW-1185">Reference proteome</keyword>
<protein>
    <submittedName>
        <fullName evidence="6">Putative fruit bromelain</fullName>
        <ecNumber evidence="6">3.4.22.33</ecNumber>
    </submittedName>
</protein>
<dbReference type="Gene3D" id="3.90.70.10">
    <property type="entry name" value="Cysteine proteinases"/>
    <property type="match status" value="1"/>
</dbReference>
<dbReference type="OMA" id="IYESEYC"/>
<dbReference type="InterPro" id="IPR038765">
    <property type="entry name" value="Papain-like_cys_pep_sf"/>
</dbReference>
<dbReference type="EC" id="3.4.22.33" evidence="6"/>
<dbReference type="SMART" id="SM00645">
    <property type="entry name" value="Pept_C1"/>
    <property type="match status" value="1"/>
</dbReference>
<sequence>MPSYVDLNSETELLNVVSKQPVSAMADSKGREFRLYFGGVFSGECGTSPDHSVTVIGYGTTEDGIKYWLVKNSWGEHWGEGGYMRIRRGVDAPQGLCGIARNPLYPIV</sequence>
<dbReference type="EMBL" id="PDCK01000043">
    <property type="protein sequence ID" value="PRQ29134.1"/>
    <property type="molecule type" value="Genomic_DNA"/>
</dbReference>
<feature type="domain" description="Peptidase C1A papain C-terminal" evidence="5">
    <location>
        <begin position="1"/>
        <end position="107"/>
    </location>
</feature>
<dbReference type="STRING" id="74649.A0A2P6Q4S1"/>
<evidence type="ECO:0000256" key="4">
    <source>
        <dbReference type="ARBA" id="ARBA00022807"/>
    </source>
</evidence>
<evidence type="ECO:0000256" key="3">
    <source>
        <dbReference type="ARBA" id="ARBA00022801"/>
    </source>
</evidence>
<dbReference type="Gramene" id="PRQ29134">
    <property type="protein sequence ID" value="PRQ29134"/>
    <property type="gene ID" value="RchiOBHm_Chr5g0010611"/>
</dbReference>
<reference evidence="6 7" key="1">
    <citation type="journal article" date="2018" name="Nat. Genet.">
        <title>The Rosa genome provides new insights in the design of modern roses.</title>
        <authorList>
            <person name="Bendahmane M."/>
        </authorList>
    </citation>
    <scope>NUCLEOTIDE SEQUENCE [LARGE SCALE GENOMIC DNA]</scope>
    <source>
        <strain evidence="7">cv. Old Blush</strain>
    </source>
</reference>
<dbReference type="Proteomes" id="UP000238479">
    <property type="component" value="Chromosome 5"/>
</dbReference>
<name>A0A2P6Q4S1_ROSCH</name>
<comment type="similarity">
    <text evidence="1">Belongs to the peptidase C1 family.</text>
</comment>
<comment type="caution">
    <text evidence="6">The sequence shown here is derived from an EMBL/GenBank/DDBJ whole genome shotgun (WGS) entry which is preliminary data.</text>
</comment>
<dbReference type="InterPro" id="IPR000668">
    <property type="entry name" value="Peptidase_C1A_C"/>
</dbReference>
<proteinExistence type="inferred from homology"/>
<dbReference type="GO" id="GO:0006508">
    <property type="term" value="P:proteolysis"/>
    <property type="evidence" value="ECO:0007669"/>
    <property type="project" value="UniProtKB-KW"/>
</dbReference>
<dbReference type="GO" id="GO:0008234">
    <property type="term" value="F:cysteine-type peptidase activity"/>
    <property type="evidence" value="ECO:0007669"/>
    <property type="project" value="UniProtKB-KW"/>
</dbReference>
<dbReference type="InterPro" id="IPR013128">
    <property type="entry name" value="Peptidase_C1A"/>
</dbReference>
<accession>A0A2P6Q4S1</accession>
<evidence type="ECO:0000313" key="6">
    <source>
        <dbReference type="EMBL" id="PRQ29134.1"/>
    </source>
</evidence>
<evidence type="ECO:0000259" key="5">
    <source>
        <dbReference type="SMART" id="SM00645"/>
    </source>
</evidence>
<dbReference type="PANTHER" id="PTHR12411">
    <property type="entry name" value="CYSTEINE PROTEASE FAMILY C1-RELATED"/>
    <property type="match status" value="1"/>
</dbReference>
<dbReference type="AlphaFoldDB" id="A0A2P6Q4S1"/>
<evidence type="ECO:0000313" key="7">
    <source>
        <dbReference type="Proteomes" id="UP000238479"/>
    </source>
</evidence>
<dbReference type="InterPro" id="IPR025661">
    <property type="entry name" value="Pept_asp_AS"/>
</dbReference>
<gene>
    <name evidence="6" type="ORF">RchiOBHm_Chr5g0010611</name>
</gene>
<keyword evidence="4" id="KW-0788">Thiol protease</keyword>
<dbReference type="PROSITE" id="PS00640">
    <property type="entry name" value="THIOL_PROTEASE_ASN"/>
    <property type="match status" value="1"/>
</dbReference>
<keyword evidence="3 6" id="KW-0378">Hydrolase</keyword>
<organism evidence="6 7">
    <name type="scientific">Rosa chinensis</name>
    <name type="common">China rose</name>
    <dbReference type="NCBI Taxonomy" id="74649"/>
    <lineage>
        <taxon>Eukaryota</taxon>
        <taxon>Viridiplantae</taxon>
        <taxon>Streptophyta</taxon>
        <taxon>Embryophyta</taxon>
        <taxon>Tracheophyta</taxon>
        <taxon>Spermatophyta</taxon>
        <taxon>Magnoliopsida</taxon>
        <taxon>eudicotyledons</taxon>
        <taxon>Gunneridae</taxon>
        <taxon>Pentapetalae</taxon>
        <taxon>rosids</taxon>
        <taxon>fabids</taxon>
        <taxon>Rosales</taxon>
        <taxon>Rosaceae</taxon>
        <taxon>Rosoideae</taxon>
        <taxon>Rosoideae incertae sedis</taxon>
        <taxon>Rosa</taxon>
    </lineage>
</organism>
<dbReference type="Pfam" id="PF00112">
    <property type="entry name" value="Peptidase_C1"/>
    <property type="match status" value="1"/>
</dbReference>
<dbReference type="SUPFAM" id="SSF54001">
    <property type="entry name" value="Cysteine proteinases"/>
    <property type="match status" value="1"/>
</dbReference>